<comment type="caution">
    <text evidence="1">The sequence shown here is derived from an EMBL/GenBank/DDBJ whole genome shotgun (WGS) entry which is preliminary data.</text>
</comment>
<gene>
    <name evidence="1" type="ORF">MRATA1EN22A_LOCUS29962</name>
</gene>
<dbReference type="Proteomes" id="UP001162501">
    <property type="component" value="Unassembled WGS sequence"/>
</dbReference>
<proteinExistence type="predicted"/>
<sequence>MRVRPPGCSGALSRPLGVLQRTEVIGKSEASRLVSYGTPTSCYPGEDEDLLSIKVQKKCRGELNPAKLLLPIDPTPKDPLPCPCLAHNPSLPTPLLLKPSFPPVFTLFPKPVPFFAASLVFSRWPGEP</sequence>
<evidence type="ECO:0000313" key="1">
    <source>
        <dbReference type="EMBL" id="CAM9213730.1"/>
    </source>
</evidence>
<name>A0ACB1KHU9_RANTA</name>
<organism evidence="1 2">
    <name type="scientific">Rangifer tarandus platyrhynchus</name>
    <name type="common">Svalbard reindeer</name>
    <dbReference type="NCBI Taxonomy" id="3082113"/>
    <lineage>
        <taxon>Eukaryota</taxon>
        <taxon>Metazoa</taxon>
        <taxon>Chordata</taxon>
        <taxon>Craniata</taxon>
        <taxon>Vertebrata</taxon>
        <taxon>Euteleostomi</taxon>
        <taxon>Mammalia</taxon>
        <taxon>Eutheria</taxon>
        <taxon>Laurasiatheria</taxon>
        <taxon>Artiodactyla</taxon>
        <taxon>Ruminantia</taxon>
        <taxon>Pecora</taxon>
        <taxon>Cervidae</taxon>
        <taxon>Odocoileinae</taxon>
        <taxon>Rangifer</taxon>
    </lineage>
</organism>
<evidence type="ECO:0000313" key="2">
    <source>
        <dbReference type="Proteomes" id="UP001162501"/>
    </source>
</evidence>
<accession>A0ACB1KHU9</accession>
<protein>
    <submittedName>
        <fullName evidence="1">Uncharacterized protein</fullName>
    </submittedName>
</protein>
<reference evidence="1" key="1">
    <citation type="submission" date="2025-03" db="EMBL/GenBank/DDBJ databases">
        <authorList>
            <consortium name="ELIXIR-Norway"/>
            <consortium name="Elixir Norway"/>
        </authorList>
    </citation>
    <scope>NUCLEOTIDE SEQUENCE</scope>
</reference>
<dbReference type="EMBL" id="CATOBB020001003">
    <property type="protein sequence ID" value="CAM9213730.1"/>
    <property type="molecule type" value="Genomic_DNA"/>
</dbReference>